<evidence type="ECO:0000313" key="3">
    <source>
        <dbReference type="EMBL" id="CAF4901758.1"/>
    </source>
</evidence>
<dbReference type="EMBL" id="CAJOBI010174416">
    <property type="protein sequence ID" value="CAF4901758.1"/>
    <property type="molecule type" value="Genomic_DNA"/>
</dbReference>
<sequence>MFVRLLVTSFLLILVVLSALINSSKGQTFDDLKLQKQEPPDYDDDLNDP</sequence>
<proteinExistence type="predicted"/>
<reference evidence="3" key="1">
    <citation type="submission" date="2021-02" db="EMBL/GenBank/DDBJ databases">
        <authorList>
            <person name="Nowell W R."/>
        </authorList>
    </citation>
    <scope>NUCLEOTIDE SEQUENCE</scope>
</reference>
<dbReference type="EMBL" id="CAJOBI010138184">
    <property type="protein sequence ID" value="CAF4755487.1"/>
    <property type="molecule type" value="Genomic_DNA"/>
</dbReference>
<gene>
    <name evidence="2" type="ORF">SMN809_LOCUS45319</name>
    <name evidence="3" type="ORF">SMN809_LOCUS51783</name>
</gene>
<name>A0A8S3CAE7_9BILA</name>
<accession>A0A8S3CAE7</accession>
<feature type="signal peptide" evidence="1">
    <location>
        <begin position="1"/>
        <end position="26"/>
    </location>
</feature>
<dbReference type="Proteomes" id="UP000676336">
    <property type="component" value="Unassembled WGS sequence"/>
</dbReference>
<keyword evidence="1" id="KW-0732">Signal</keyword>
<comment type="caution">
    <text evidence="3">The sequence shown here is derived from an EMBL/GenBank/DDBJ whole genome shotgun (WGS) entry which is preliminary data.</text>
</comment>
<feature type="non-terminal residue" evidence="3">
    <location>
        <position position="49"/>
    </location>
</feature>
<feature type="chain" id="PRO_5036273941" evidence="1">
    <location>
        <begin position="27"/>
        <end position="49"/>
    </location>
</feature>
<evidence type="ECO:0000313" key="2">
    <source>
        <dbReference type="EMBL" id="CAF4755487.1"/>
    </source>
</evidence>
<evidence type="ECO:0000256" key="1">
    <source>
        <dbReference type="SAM" id="SignalP"/>
    </source>
</evidence>
<evidence type="ECO:0000313" key="4">
    <source>
        <dbReference type="Proteomes" id="UP000676336"/>
    </source>
</evidence>
<protein>
    <submittedName>
        <fullName evidence="3">Uncharacterized protein</fullName>
    </submittedName>
</protein>
<dbReference type="AlphaFoldDB" id="A0A8S3CAE7"/>
<organism evidence="3 4">
    <name type="scientific">Rotaria magnacalcarata</name>
    <dbReference type="NCBI Taxonomy" id="392030"/>
    <lineage>
        <taxon>Eukaryota</taxon>
        <taxon>Metazoa</taxon>
        <taxon>Spiralia</taxon>
        <taxon>Gnathifera</taxon>
        <taxon>Rotifera</taxon>
        <taxon>Eurotatoria</taxon>
        <taxon>Bdelloidea</taxon>
        <taxon>Philodinida</taxon>
        <taxon>Philodinidae</taxon>
        <taxon>Rotaria</taxon>
    </lineage>
</organism>